<dbReference type="SUPFAM" id="SSF50475">
    <property type="entry name" value="FMN-binding split barrel"/>
    <property type="match status" value="1"/>
</dbReference>
<feature type="domain" description="Pyridoxamine 5'-phosphate oxidase N-terminal" evidence="1">
    <location>
        <begin position="27"/>
        <end position="132"/>
    </location>
</feature>
<comment type="caution">
    <text evidence="2">The sequence shown here is derived from an EMBL/GenBank/DDBJ whole genome shotgun (WGS) entry which is preliminary data.</text>
</comment>
<gene>
    <name evidence="2" type="ORF">GCM10023176_17040</name>
</gene>
<organism evidence="2 3">
    <name type="scientific">Micromonospora coerulea</name>
    <dbReference type="NCBI Taxonomy" id="47856"/>
    <lineage>
        <taxon>Bacteria</taxon>
        <taxon>Bacillati</taxon>
        <taxon>Actinomycetota</taxon>
        <taxon>Actinomycetes</taxon>
        <taxon>Micromonosporales</taxon>
        <taxon>Micromonosporaceae</taxon>
        <taxon>Micromonospora</taxon>
    </lineage>
</organism>
<dbReference type="InterPro" id="IPR011576">
    <property type="entry name" value="Pyridox_Oxase_N"/>
</dbReference>
<dbReference type="Pfam" id="PF01243">
    <property type="entry name" value="PNPOx_N"/>
    <property type="match status" value="1"/>
</dbReference>
<evidence type="ECO:0000259" key="1">
    <source>
        <dbReference type="Pfam" id="PF01243"/>
    </source>
</evidence>
<proteinExistence type="predicted"/>
<dbReference type="EMBL" id="BAABGU010000007">
    <property type="protein sequence ID" value="GAA4566606.1"/>
    <property type="molecule type" value="Genomic_DNA"/>
</dbReference>
<reference evidence="3" key="1">
    <citation type="journal article" date="2019" name="Int. J. Syst. Evol. Microbiol.">
        <title>The Global Catalogue of Microorganisms (GCM) 10K type strain sequencing project: providing services to taxonomists for standard genome sequencing and annotation.</title>
        <authorList>
            <consortium name="The Broad Institute Genomics Platform"/>
            <consortium name="The Broad Institute Genome Sequencing Center for Infectious Disease"/>
            <person name="Wu L."/>
            <person name="Ma J."/>
        </authorList>
    </citation>
    <scope>NUCLEOTIDE SEQUENCE [LARGE SCALE GENOMIC DNA]</scope>
    <source>
        <strain evidence="3">JCM 3175</strain>
    </source>
</reference>
<protein>
    <recommendedName>
        <fullName evidence="1">Pyridoxamine 5'-phosphate oxidase N-terminal domain-containing protein</fullName>
    </recommendedName>
</protein>
<dbReference type="InterPro" id="IPR012349">
    <property type="entry name" value="Split_barrel_FMN-bd"/>
</dbReference>
<accession>A0ABP8SEQ1</accession>
<keyword evidence="3" id="KW-1185">Reference proteome</keyword>
<evidence type="ECO:0000313" key="3">
    <source>
        <dbReference type="Proteomes" id="UP001500307"/>
    </source>
</evidence>
<dbReference type="Proteomes" id="UP001500307">
    <property type="component" value="Unassembled WGS sequence"/>
</dbReference>
<name>A0ABP8SEQ1_9ACTN</name>
<evidence type="ECO:0000313" key="2">
    <source>
        <dbReference type="EMBL" id="GAA4566606.1"/>
    </source>
</evidence>
<dbReference type="Gene3D" id="2.30.110.10">
    <property type="entry name" value="Electron Transport, Fmn-binding Protein, Chain A"/>
    <property type="match status" value="1"/>
</dbReference>
<sequence length="160" mass="17016">MVNAKVRDRETRKADTLAMLATPAIDVWVATASAAGAPYLVPVSLAWVDERVVIAIEGSSVTARNLTASGEARLAVGPTRDVVMIDAVLEKAVDVAADDALGAAYAAQADWDPRPSPGYVFLVLRPVRVQAWREANEIAGRTLMRDGTWLVQVASDSPCS</sequence>